<reference evidence="2" key="1">
    <citation type="submission" date="2018-06" db="EMBL/GenBank/DDBJ databases">
        <title>Complete genome sequences of Mycoplasma anatis, M. anseris and M. cloacale type strains.</title>
        <authorList>
            <person name="Grozner D."/>
            <person name="Forro B."/>
            <person name="Sulyok K.M."/>
            <person name="Marton S."/>
            <person name="Kreizinger Z."/>
            <person name="Banyai K."/>
            <person name="Gyuranecz M."/>
        </authorList>
    </citation>
    <scope>NUCLEOTIDE SEQUENCE [LARGE SCALE GENOMIC DNA]</scope>
    <source>
        <strain evidence="2">ATCC 49234</strain>
    </source>
</reference>
<proteinExistence type="predicted"/>
<dbReference type="AlphaFoldDB" id="A0A2Z4NDN9"/>
<dbReference type="Proteomes" id="UP000250218">
    <property type="component" value="Chromosome"/>
</dbReference>
<gene>
    <name evidence="1" type="ORF">DP065_03020</name>
</gene>
<organism evidence="1 2">
    <name type="scientific">[Mycoplasma] anseris</name>
    <dbReference type="NCBI Taxonomy" id="92400"/>
    <lineage>
        <taxon>Bacteria</taxon>
        <taxon>Bacillati</taxon>
        <taxon>Mycoplasmatota</taxon>
        <taxon>Mycoplasmoidales</taxon>
        <taxon>Metamycoplasmataceae</taxon>
        <taxon>Metamycoplasma</taxon>
    </lineage>
</organism>
<dbReference type="KEGG" id="mane:DP065_03020"/>
<accession>A0A2Z4NDN9</accession>
<name>A0A2Z4NDN9_9BACT</name>
<keyword evidence="2" id="KW-1185">Reference proteome</keyword>
<sequence length="548" mass="64539">MDLDFNLNIKPPKFTEEKLYEILKYTDLDANPAYEAFKSNSVIEIHAGAKGVSKSFGQAVISIYRIVNEINFCSLWCRNQYNHIKKTLRPTFEKVLSFLKNVHNLDFTPFFKIFDSGLYWVYDDGGAGRCILFENWESMQAFQGITLKQNDFFWGELVIDEPIEDPSDSKKQTHQLEEFYDIQREKLPLLRANTIERLAAPDNFKIKLKFLYNIFTIEHFLIKDYHNKVIPLVNSQNKLNDSVLTELNEKSFIQKEDKDFEDIGIIVTMYHKNFVPEKQFSKLQRAAAEQLKKQNYKKWLITICGFTFMDDTSNQSYFLKDIIFNEEGKINKNIIINETSKILKNKKILGIFDGFDAGMIDNSSWVRIFLLDDGTIYVYQLCEDIKNFLTIKNRNNINKKLIQLLEASNKTIFEKYADHIAFNAEEITNIIYCDNDIIIEDLNLLMRRANLKMFATKANRRDTKTQKFGIINRQEWEKWILKTGAISFNQATSSLLFHLAKQYINPFEDKRNEEVNKNIYDLINAFEMSASVAYRYQFYLMKENKERD</sequence>
<protein>
    <recommendedName>
        <fullName evidence="3">Terminase</fullName>
    </recommendedName>
</protein>
<evidence type="ECO:0000313" key="2">
    <source>
        <dbReference type="Proteomes" id="UP000250218"/>
    </source>
</evidence>
<evidence type="ECO:0008006" key="3">
    <source>
        <dbReference type="Google" id="ProtNLM"/>
    </source>
</evidence>
<evidence type="ECO:0000313" key="1">
    <source>
        <dbReference type="EMBL" id="AWX69701.1"/>
    </source>
</evidence>
<dbReference type="RefSeq" id="WP_033178935.1">
    <property type="nucleotide sequence ID" value="NZ_CP030140.1"/>
</dbReference>
<dbReference type="EMBL" id="CP030140">
    <property type="protein sequence ID" value="AWX69701.1"/>
    <property type="molecule type" value="Genomic_DNA"/>
</dbReference>